<dbReference type="InterPro" id="IPR018094">
    <property type="entry name" value="Thymidylate_kinase"/>
</dbReference>
<organism evidence="10 11">
    <name type="scientific">Petrolisthes cinctipes</name>
    <name type="common">Flat porcelain crab</name>
    <dbReference type="NCBI Taxonomy" id="88211"/>
    <lineage>
        <taxon>Eukaryota</taxon>
        <taxon>Metazoa</taxon>
        <taxon>Ecdysozoa</taxon>
        <taxon>Arthropoda</taxon>
        <taxon>Crustacea</taxon>
        <taxon>Multicrustacea</taxon>
        <taxon>Malacostraca</taxon>
        <taxon>Eumalacostraca</taxon>
        <taxon>Eucarida</taxon>
        <taxon>Decapoda</taxon>
        <taxon>Pleocyemata</taxon>
        <taxon>Anomura</taxon>
        <taxon>Galatheoidea</taxon>
        <taxon>Porcellanidae</taxon>
        <taxon>Petrolisthes</taxon>
    </lineage>
</organism>
<dbReference type="GO" id="GO:0004550">
    <property type="term" value="F:nucleoside diphosphate kinase activity"/>
    <property type="evidence" value="ECO:0007669"/>
    <property type="project" value="TreeGrafter"/>
</dbReference>
<dbReference type="AlphaFoldDB" id="A0AAE1F2Z7"/>
<dbReference type="GO" id="GO:0006235">
    <property type="term" value="P:dTTP biosynthetic process"/>
    <property type="evidence" value="ECO:0007669"/>
    <property type="project" value="TreeGrafter"/>
</dbReference>
<feature type="domain" description="Thymidylate kinase-like" evidence="9">
    <location>
        <begin position="13"/>
        <end position="183"/>
    </location>
</feature>
<dbReference type="GO" id="GO:0004798">
    <property type="term" value="F:dTMP kinase activity"/>
    <property type="evidence" value="ECO:0007669"/>
    <property type="project" value="UniProtKB-EC"/>
</dbReference>
<dbReference type="Proteomes" id="UP001286313">
    <property type="component" value="Unassembled WGS sequence"/>
</dbReference>
<dbReference type="EMBL" id="JAWQEG010003502">
    <property type="protein sequence ID" value="KAK3865901.1"/>
    <property type="molecule type" value="Genomic_DNA"/>
</dbReference>
<dbReference type="Pfam" id="PF02223">
    <property type="entry name" value="Thymidylate_kin"/>
    <property type="match status" value="1"/>
</dbReference>
<accession>A0AAE1F2Z7</accession>
<protein>
    <recommendedName>
        <fullName evidence="3">dTMP kinase</fullName>
        <ecNumber evidence="3">2.7.4.9</ecNumber>
    </recommendedName>
</protein>
<dbReference type="GO" id="GO:0005739">
    <property type="term" value="C:mitochondrion"/>
    <property type="evidence" value="ECO:0007669"/>
    <property type="project" value="TreeGrafter"/>
</dbReference>
<evidence type="ECO:0000259" key="9">
    <source>
        <dbReference type="Pfam" id="PF02223"/>
    </source>
</evidence>
<comment type="pathway">
    <text evidence="1">Pyrimidine metabolism; dTTP biosynthesis.</text>
</comment>
<dbReference type="EC" id="2.7.4.9" evidence="3"/>
<dbReference type="PROSITE" id="PS01331">
    <property type="entry name" value="THYMIDYLATE_KINASE"/>
    <property type="match status" value="1"/>
</dbReference>
<evidence type="ECO:0000256" key="8">
    <source>
        <dbReference type="ARBA" id="ARBA00022840"/>
    </source>
</evidence>
<keyword evidence="5" id="KW-0545">Nucleotide biosynthesis</keyword>
<evidence type="ECO:0000313" key="11">
    <source>
        <dbReference type="Proteomes" id="UP001286313"/>
    </source>
</evidence>
<dbReference type="SUPFAM" id="SSF52540">
    <property type="entry name" value="P-loop containing nucleoside triphosphate hydrolases"/>
    <property type="match status" value="1"/>
</dbReference>
<dbReference type="GO" id="GO:0005634">
    <property type="term" value="C:nucleus"/>
    <property type="evidence" value="ECO:0007669"/>
    <property type="project" value="TreeGrafter"/>
</dbReference>
<dbReference type="NCBIfam" id="TIGR00041">
    <property type="entry name" value="DTMP_kinase"/>
    <property type="match status" value="1"/>
</dbReference>
<dbReference type="PANTHER" id="PTHR10344">
    <property type="entry name" value="THYMIDYLATE KINASE"/>
    <property type="match status" value="1"/>
</dbReference>
<evidence type="ECO:0000256" key="3">
    <source>
        <dbReference type="ARBA" id="ARBA00012980"/>
    </source>
</evidence>
<keyword evidence="11" id="KW-1185">Reference proteome</keyword>
<evidence type="ECO:0000256" key="6">
    <source>
        <dbReference type="ARBA" id="ARBA00022741"/>
    </source>
</evidence>
<dbReference type="GO" id="GO:0006233">
    <property type="term" value="P:dTDP biosynthetic process"/>
    <property type="evidence" value="ECO:0007669"/>
    <property type="project" value="InterPro"/>
</dbReference>
<dbReference type="GO" id="GO:0005524">
    <property type="term" value="F:ATP binding"/>
    <property type="evidence" value="ECO:0007669"/>
    <property type="project" value="UniProtKB-KW"/>
</dbReference>
<keyword evidence="6" id="KW-0547">Nucleotide-binding</keyword>
<dbReference type="InterPro" id="IPR027417">
    <property type="entry name" value="P-loop_NTPase"/>
</dbReference>
<proteinExistence type="inferred from homology"/>
<dbReference type="GO" id="GO:0006227">
    <property type="term" value="P:dUDP biosynthetic process"/>
    <property type="evidence" value="ECO:0007669"/>
    <property type="project" value="TreeGrafter"/>
</dbReference>
<name>A0AAE1F2Z7_PETCI</name>
<dbReference type="CDD" id="cd01672">
    <property type="entry name" value="TMPK"/>
    <property type="match status" value="1"/>
</dbReference>
<dbReference type="InterPro" id="IPR018095">
    <property type="entry name" value="Thymidylate_kin_CS"/>
</dbReference>
<dbReference type="InterPro" id="IPR039430">
    <property type="entry name" value="Thymidylate_kin-like_dom"/>
</dbReference>
<comment type="caution">
    <text evidence="10">The sequence shown here is derived from an EMBL/GenBank/DDBJ whole genome shotgun (WGS) entry which is preliminary data.</text>
</comment>
<keyword evidence="7" id="KW-0418">Kinase</keyword>
<reference evidence="10" key="1">
    <citation type="submission" date="2023-10" db="EMBL/GenBank/DDBJ databases">
        <title>Genome assemblies of two species of porcelain crab, Petrolisthes cinctipes and Petrolisthes manimaculis (Anomura: Porcellanidae).</title>
        <authorList>
            <person name="Angst P."/>
        </authorList>
    </citation>
    <scope>NUCLEOTIDE SEQUENCE</scope>
    <source>
        <strain evidence="10">PB745_01</strain>
        <tissue evidence="10">Gill</tissue>
    </source>
</reference>
<sequence>MEKEWKTGKFIAIEGVDGIGKTTLAKRLVALHDNAVYMSFPRRDTRVGKIPNNYLSGYLKDLSKEAVHDLFVQNREEMQKHIYELLNSGKTVICDRFWMSGSAYSMARGISREECVEKEPCWTKTLPHATVLLNGIDAALIVIRDRKYKEVTEESEKFLRSVSNNYLKLFDRAPGSYIKIDIKEVGEGDIALAIFDLLVSK</sequence>
<keyword evidence="4" id="KW-0808">Transferase</keyword>
<comment type="similarity">
    <text evidence="2">Belongs to the thymidylate kinase family.</text>
</comment>
<dbReference type="PANTHER" id="PTHR10344:SF1">
    <property type="entry name" value="THYMIDYLATE KINASE"/>
    <property type="match status" value="1"/>
</dbReference>
<evidence type="ECO:0000313" key="10">
    <source>
        <dbReference type="EMBL" id="KAK3865901.1"/>
    </source>
</evidence>
<evidence type="ECO:0000256" key="4">
    <source>
        <dbReference type="ARBA" id="ARBA00022679"/>
    </source>
</evidence>
<dbReference type="GO" id="GO:0005829">
    <property type="term" value="C:cytosol"/>
    <property type="evidence" value="ECO:0007669"/>
    <property type="project" value="TreeGrafter"/>
</dbReference>
<evidence type="ECO:0000256" key="7">
    <source>
        <dbReference type="ARBA" id="ARBA00022777"/>
    </source>
</evidence>
<evidence type="ECO:0000256" key="2">
    <source>
        <dbReference type="ARBA" id="ARBA00009776"/>
    </source>
</evidence>
<keyword evidence="8" id="KW-0067">ATP-binding</keyword>
<gene>
    <name evidence="10" type="ORF">Pcinc_028503</name>
</gene>
<evidence type="ECO:0000256" key="5">
    <source>
        <dbReference type="ARBA" id="ARBA00022727"/>
    </source>
</evidence>
<dbReference type="Gene3D" id="3.40.50.300">
    <property type="entry name" value="P-loop containing nucleotide triphosphate hydrolases"/>
    <property type="match status" value="1"/>
</dbReference>
<evidence type="ECO:0000256" key="1">
    <source>
        <dbReference type="ARBA" id="ARBA00004992"/>
    </source>
</evidence>